<evidence type="ECO:0000313" key="3">
    <source>
        <dbReference type="Proteomes" id="UP000025947"/>
    </source>
</evidence>
<name>A0A051TVW5_9MYCO</name>
<dbReference type="HOGENOM" id="CLU_108896_0_0_11"/>
<proteinExistence type="predicted"/>
<dbReference type="AlphaFoldDB" id="A0A051TVW5"/>
<accession>A0A051TVW5</accession>
<sequence length="183" mass="20393">MTETTKDDLRERLDALIGTPTDGVGRPSRAPDPVNAAMIRHWAYALDDMNPAYLDAEFAENSRYGALVSPPVMLQSWTMPPPKLAGIHERGGVPIEIKTNPLQFLSDAGYTGIIATNSEFEIERYPRVGDEITGETVFDSISDEKTTAMGKGFFVTWVTTYRDQNGDVIGRQWFRTLRFKTGS</sequence>
<keyword evidence="3" id="KW-1185">Reference proteome</keyword>
<dbReference type="Pfam" id="PF13452">
    <property type="entry name" value="FAS1_DH_region"/>
    <property type="match status" value="1"/>
</dbReference>
<evidence type="ECO:0000259" key="1">
    <source>
        <dbReference type="Pfam" id="PF13452"/>
    </source>
</evidence>
<evidence type="ECO:0000313" key="2">
    <source>
        <dbReference type="EMBL" id="KBZ60935.1"/>
    </source>
</evidence>
<dbReference type="InterPro" id="IPR029069">
    <property type="entry name" value="HotDog_dom_sf"/>
</dbReference>
<dbReference type="Gene3D" id="3.10.129.10">
    <property type="entry name" value="Hotdog Thioesterase"/>
    <property type="match status" value="1"/>
</dbReference>
<gene>
    <name evidence="2" type="ORF">K875_03886</name>
</gene>
<dbReference type="EMBL" id="JLXW01000010">
    <property type="protein sequence ID" value="KBZ60935.1"/>
    <property type="molecule type" value="Genomic_DNA"/>
</dbReference>
<reference evidence="2 3" key="1">
    <citation type="submission" date="2014-04" db="EMBL/GenBank/DDBJ databases">
        <title>The Genome Sequence of Mycobacterium tuberculosis TKK-01-0051.</title>
        <authorList>
            <consortium name="The Broad Institute Genomics Platform"/>
            <consortium name="The Broad Institute Genome Sequencing Center for Infectious Disease"/>
            <person name="Earl A.M."/>
            <person name="Cohen K."/>
            <person name="Pym A."/>
            <person name="Bishai W."/>
            <person name="Maharaj K."/>
            <person name="Desjardins C."/>
            <person name="Abeel T."/>
            <person name="Young S."/>
            <person name="Zeng Q."/>
            <person name="Gargeya S."/>
            <person name="Abouelleil A."/>
            <person name="Alvarado L."/>
            <person name="Chapman S.B."/>
            <person name="Gainer-Dewar J."/>
            <person name="Goldberg J."/>
            <person name="Griggs A."/>
            <person name="Gujja S."/>
            <person name="Hansen M."/>
            <person name="Howarth C."/>
            <person name="Imamovic A."/>
            <person name="Larimer J."/>
            <person name="Murphy C."/>
            <person name="Naylor J."/>
            <person name="Pearson M."/>
            <person name="Poon T.W."/>
            <person name="Priest M."/>
            <person name="Roberts A."/>
            <person name="Saif S."/>
            <person name="Shea T."/>
            <person name="Sykes S."/>
            <person name="Wortman J."/>
            <person name="Nusbaum C."/>
            <person name="Birren B."/>
        </authorList>
    </citation>
    <scope>NUCLEOTIDE SEQUENCE [LARGE SCALE GENOMIC DNA]</scope>
    <source>
        <strain evidence="2 3">TKK-01-0051</strain>
    </source>
</reference>
<organism evidence="2 3">
    <name type="scientific">Mycobacterium [tuberculosis] TKK-01-0051</name>
    <dbReference type="NCBI Taxonomy" id="1324261"/>
    <lineage>
        <taxon>Bacteria</taxon>
        <taxon>Bacillati</taxon>
        <taxon>Actinomycetota</taxon>
        <taxon>Actinomycetes</taxon>
        <taxon>Mycobacteriales</taxon>
        <taxon>Mycobacteriaceae</taxon>
        <taxon>Mycobacterium</taxon>
        <taxon>Mycobacterium avium complex (MAC)</taxon>
    </lineage>
</organism>
<dbReference type="SUPFAM" id="SSF54637">
    <property type="entry name" value="Thioesterase/thiol ester dehydrase-isomerase"/>
    <property type="match status" value="1"/>
</dbReference>
<dbReference type="PATRIC" id="fig|1324261.3.peg.3928"/>
<protein>
    <recommendedName>
        <fullName evidence="1">FAS1-like dehydratase domain-containing protein</fullName>
    </recommendedName>
</protein>
<comment type="caution">
    <text evidence="2">The sequence shown here is derived from an EMBL/GenBank/DDBJ whole genome shotgun (WGS) entry which is preliminary data.</text>
</comment>
<feature type="domain" description="FAS1-like dehydratase" evidence="1">
    <location>
        <begin position="31"/>
        <end position="169"/>
    </location>
</feature>
<dbReference type="InterPro" id="IPR039569">
    <property type="entry name" value="FAS1-like_DH_region"/>
</dbReference>
<dbReference type="Proteomes" id="UP000025947">
    <property type="component" value="Unassembled WGS sequence"/>
</dbReference>
<dbReference type="RefSeq" id="WP_044486348.1">
    <property type="nucleotide sequence ID" value="NZ_KK328284.1"/>
</dbReference>